<dbReference type="PANTHER" id="PTHR30188">
    <property type="entry name" value="ABC TRANSPORTER PERMEASE PROTEIN-RELATED"/>
    <property type="match status" value="1"/>
</dbReference>
<feature type="transmembrane region" description="Helical" evidence="1">
    <location>
        <begin position="195"/>
        <end position="219"/>
    </location>
</feature>
<dbReference type="GO" id="GO:0043190">
    <property type="term" value="C:ATP-binding cassette (ABC) transporter complex"/>
    <property type="evidence" value="ECO:0007669"/>
    <property type="project" value="InterPro"/>
</dbReference>
<evidence type="ECO:0000256" key="1">
    <source>
        <dbReference type="SAM" id="Phobius"/>
    </source>
</evidence>
<protein>
    <submittedName>
        <fullName evidence="2">ABC transporter permease</fullName>
    </submittedName>
</protein>
<feature type="transmembrane region" description="Helical" evidence="1">
    <location>
        <begin position="240"/>
        <end position="262"/>
    </location>
</feature>
<dbReference type="STRING" id="1727163.AO498_14360"/>
<feature type="transmembrane region" description="Helical" evidence="1">
    <location>
        <begin position="93"/>
        <end position="112"/>
    </location>
</feature>
<keyword evidence="1" id="KW-0812">Transmembrane</keyword>
<dbReference type="RefSeq" id="WP_067549143.1">
    <property type="nucleotide sequence ID" value="NZ_CP012836.1"/>
</dbReference>
<evidence type="ECO:0000313" key="2">
    <source>
        <dbReference type="EMBL" id="AMQ57631.1"/>
    </source>
</evidence>
<feature type="transmembrane region" description="Helical" evidence="1">
    <location>
        <begin position="151"/>
        <end position="175"/>
    </location>
</feature>
<dbReference type="KEGG" id="alm:AO498_14360"/>
<dbReference type="Proteomes" id="UP000073816">
    <property type="component" value="Chromosome"/>
</dbReference>
<sequence length="265" mass="28997">MSGSAHDRKPLLSKKIDKFFIGLADAWNFVRRFFQEVFMPPFEFKELIHQCYRIGVESLPLISLTGFIVGIVFTNQSRPSLSEFGATSWLPALISIAVVRAMGPLVTALIAAGKIGSSIGAEIGSMKVTEQIDAMEVSATNPFKFLVVTRVVATTLMIPILVMYTDFVALMGSFINVNGRELVSLQTFFVQVFDAISFLDVFSSVIKSLVFGFTIGIVGCYKGYNSSKGTEGVGRAANSAVVISMFLIFIEELLALQIVNAIRFM</sequence>
<dbReference type="GO" id="GO:0005548">
    <property type="term" value="F:phospholipid transporter activity"/>
    <property type="evidence" value="ECO:0007669"/>
    <property type="project" value="TreeGrafter"/>
</dbReference>
<accession>A0A142ER76</accession>
<dbReference type="AlphaFoldDB" id="A0A142ER76"/>
<reference evidence="3" key="1">
    <citation type="submission" date="2015-09" db="EMBL/GenBank/DDBJ databases">
        <title>Complete sequence of Algoriphagus sp. M8-2.</title>
        <authorList>
            <person name="Shintani M."/>
        </authorList>
    </citation>
    <scope>NUCLEOTIDE SEQUENCE [LARGE SCALE GENOMIC DNA]</scope>
    <source>
        <strain evidence="3">M8-2</strain>
    </source>
</reference>
<organism evidence="2 3">
    <name type="scientific">Algoriphagus sanaruensis</name>
    <dbReference type="NCBI Taxonomy" id="1727163"/>
    <lineage>
        <taxon>Bacteria</taxon>
        <taxon>Pseudomonadati</taxon>
        <taxon>Bacteroidota</taxon>
        <taxon>Cytophagia</taxon>
        <taxon>Cytophagales</taxon>
        <taxon>Cyclobacteriaceae</taxon>
        <taxon>Algoriphagus</taxon>
    </lineage>
</organism>
<keyword evidence="3" id="KW-1185">Reference proteome</keyword>
<dbReference type="EMBL" id="CP012836">
    <property type="protein sequence ID" value="AMQ57631.1"/>
    <property type="molecule type" value="Genomic_DNA"/>
</dbReference>
<reference evidence="2 3" key="2">
    <citation type="journal article" date="2016" name="Genome Announc.">
        <title>Complete Genome Sequence of Algoriphagus sp. Strain M8-2, Isolated from a Brackish Lake.</title>
        <authorList>
            <person name="Muraguchi Y."/>
            <person name="Kushimoto K."/>
            <person name="Ohtsubo Y."/>
            <person name="Suzuki T."/>
            <person name="Dohra H."/>
            <person name="Kimbara K."/>
            <person name="Shintani M."/>
        </authorList>
    </citation>
    <scope>NUCLEOTIDE SEQUENCE [LARGE SCALE GENOMIC DNA]</scope>
    <source>
        <strain evidence="2 3">M8-2</strain>
    </source>
</reference>
<name>A0A142ER76_9BACT</name>
<keyword evidence="1" id="KW-1133">Transmembrane helix</keyword>
<dbReference type="PATRIC" id="fig|1727163.4.peg.3017"/>
<keyword evidence="1" id="KW-0472">Membrane</keyword>
<evidence type="ECO:0000313" key="3">
    <source>
        <dbReference type="Proteomes" id="UP000073816"/>
    </source>
</evidence>
<proteinExistence type="predicted"/>
<dbReference type="InterPro" id="IPR030802">
    <property type="entry name" value="Permease_MalE"/>
</dbReference>
<gene>
    <name evidence="2" type="ORF">AO498_14360</name>
</gene>
<feature type="transmembrane region" description="Helical" evidence="1">
    <location>
        <begin position="54"/>
        <end position="73"/>
    </location>
</feature>
<dbReference type="OrthoDB" id="9810518at2"/>
<dbReference type="Pfam" id="PF02405">
    <property type="entry name" value="MlaE"/>
    <property type="match status" value="1"/>
</dbReference>